<dbReference type="Proteomes" id="UP000320095">
    <property type="component" value="Unassembled WGS sequence"/>
</dbReference>
<feature type="chain" id="PRO_5039409629" description="Fibronectin type-III domain-containing protein" evidence="2">
    <location>
        <begin position="26"/>
        <end position="258"/>
    </location>
</feature>
<evidence type="ECO:0000256" key="2">
    <source>
        <dbReference type="SAM" id="SignalP"/>
    </source>
</evidence>
<organism evidence="3 4">
    <name type="scientific">Mycolicibacterium hodleri</name>
    <dbReference type="NCBI Taxonomy" id="49897"/>
    <lineage>
        <taxon>Bacteria</taxon>
        <taxon>Bacillati</taxon>
        <taxon>Actinomycetota</taxon>
        <taxon>Actinomycetes</taxon>
        <taxon>Mycobacteriales</taxon>
        <taxon>Mycobacteriaceae</taxon>
        <taxon>Mycolicibacterium</taxon>
    </lineage>
</organism>
<feature type="compositionally biased region" description="Low complexity" evidence="1">
    <location>
        <begin position="32"/>
        <end position="52"/>
    </location>
</feature>
<dbReference type="OrthoDB" id="8214575at2"/>
<evidence type="ECO:0000313" key="4">
    <source>
        <dbReference type="Proteomes" id="UP000320095"/>
    </source>
</evidence>
<evidence type="ECO:0000256" key="1">
    <source>
        <dbReference type="SAM" id="MobiDB-lite"/>
    </source>
</evidence>
<proteinExistence type="predicted"/>
<accession>A0A502DL42</accession>
<keyword evidence="2" id="KW-0732">Signal</keyword>
<dbReference type="RefSeq" id="WP_140699670.1">
    <property type="nucleotide sequence ID" value="NZ_RCZG01000024.1"/>
</dbReference>
<dbReference type="PROSITE" id="PS51257">
    <property type="entry name" value="PROKAR_LIPOPROTEIN"/>
    <property type="match status" value="1"/>
</dbReference>
<gene>
    <name evidence="3" type="ORF">EAH80_29665</name>
</gene>
<feature type="signal peptide" evidence="2">
    <location>
        <begin position="1"/>
        <end position="25"/>
    </location>
</feature>
<dbReference type="AlphaFoldDB" id="A0A502DL42"/>
<comment type="caution">
    <text evidence="3">The sequence shown here is derived from an EMBL/GenBank/DDBJ whole genome shotgun (WGS) entry which is preliminary data.</text>
</comment>
<evidence type="ECO:0000313" key="3">
    <source>
        <dbReference type="EMBL" id="TPG26145.1"/>
    </source>
</evidence>
<evidence type="ECO:0008006" key="5">
    <source>
        <dbReference type="Google" id="ProtNLM"/>
    </source>
</evidence>
<dbReference type="EMBL" id="RCZG01000024">
    <property type="protein sequence ID" value="TPG26145.1"/>
    <property type="molecule type" value="Genomic_DNA"/>
</dbReference>
<name>A0A502DL42_9MYCO</name>
<sequence length="258" mass="26502">MSGPRQRVTATMSLLVLAASVAACGQQTPAATESATPAATSDSPPTTASVSAEAPALEDPKIWVMYSSVDDDAQLFVNAGATAPMATLTVTAPDGRTVQNLRFEDVGKIGQADVTLEGPEPKLADLKKAFPAGTYTFTATTVAGVRLDAPSTLSYDLLAPPVILGPTTGTTGVPVNGLIIRWQPVTGATRIHVEVEPEKAPPEGALANPKFTIDLPASATSIAVPDGWLQTGVQYVFDVKALAPNGSVTVTDATFTTA</sequence>
<keyword evidence="4" id="KW-1185">Reference proteome</keyword>
<feature type="region of interest" description="Disordered" evidence="1">
    <location>
        <begin position="32"/>
        <end position="54"/>
    </location>
</feature>
<reference evidence="3 4" key="1">
    <citation type="journal article" date="2019" name="Environ. Microbiol.">
        <title>Species interactions and distinct microbial communities in high Arctic permafrost affected cryosols are associated with the CH4 and CO2 gas fluxes.</title>
        <authorList>
            <person name="Altshuler I."/>
            <person name="Hamel J."/>
            <person name="Turney S."/>
            <person name="Magnuson E."/>
            <person name="Levesque R."/>
            <person name="Greer C."/>
            <person name="Whyte L.G."/>
        </authorList>
    </citation>
    <scope>NUCLEOTIDE SEQUENCE [LARGE SCALE GENOMIC DNA]</scope>
    <source>
        <strain evidence="3 4">S5.20</strain>
    </source>
</reference>
<protein>
    <recommendedName>
        <fullName evidence="5">Fibronectin type-III domain-containing protein</fullName>
    </recommendedName>
</protein>